<gene>
    <name evidence="1" type="ORF">OWV82_009378</name>
</gene>
<evidence type="ECO:0000313" key="2">
    <source>
        <dbReference type="Proteomes" id="UP001164539"/>
    </source>
</evidence>
<protein>
    <submittedName>
        <fullName evidence="1">Basic blue protein</fullName>
    </submittedName>
</protein>
<accession>A0ACC1YFE6</accession>
<proteinExistence type="predicted"/>
<comment type="caution">
    <text evidence="1">The sequence shown here is derived from an EMBL/GenBank/DDBJ whole genome shotgun (WGS) entry which is preliminary data.</text>
</comment>
<name>A0ACC1YFE6_MELAZ</name>
<keyword evidence="2" id="KW-1185">Reference proteome</keyword>
<reference evidence="1 2" key="1">
    <citation type="journal article" date="2023" name="Science">
        <title>Complex scaffold remodeling in plant triterpene biosynthesis.</title>
        <authorList>
            <person name="De La Pena R."/>
            <person name="Hodgson H."/>
            <person name="Liu J.C."/>
            <person name="Stephenson M.J."/>
            <person name="Martin A.C."/>
            <person name="Owen C."/>
            <person name="Harkess A."/>
            <person name="Leebens-Mack J."/>
            <person name="Jimenez L.E."/>
            <person name="Osbourn A."/>
            <person name="Sattely E.S."/>
        </authorList>
    </citation>
    <scope>NUCLEOTIDE SEQUENCE [LARGE SCALE GENOMIC DNA]</scope>
    <source>
        <strain evidence="2">cv. JPN11</strain>
        <tissue evidence="1">Leaf</tissue>
    </source>
</reference>
<dbReference type="Proteomes" id="UP001164539">
    <property type="component" value="Chromosome 4"/>
</dbReference>
<evidence type="ECO:0000313" key="1">
    <source>
        <dbReference type="EMBL" id="KAJ4721724.1"/>
    </source>
</evidence>
<sequence length="123" mass="13950">MRETLLIGLVFLFFLLQTHATTASEHVVGGNKGWDLYPELYFWPDGKHFKAGDVLIFKYNNPLFHVEAVNESQYINCNSEGQPKKIYSSGHDRVVLHKGLNYFICGGIDYCGYGMKIVVNATE</sequence>
<organism evidence="1 2">
    <name type="scientific">Melia azedarach</name>
    <name type="common">Chinaberry tree</name>
    <dbReference type="NCBI Taxonomy" id="155640"/>
    <lineage>
        <taxon>Eukaryota</taxon>
        <taxon>Viridiplantae</taxon>
        <taxon>Streptophyta</taxon>
        <taxon>Embryophyta</taxon>
        <taxon>Tracheophyta</taxon>
        <taxon>Spermatophyta</taxon>
        <taxon>Magnoliopsida</taxon>
        <taxon>eudicotyledons</taxon>
        <taxon>Gunneridae</taxon>
        <taxon>Pentapetalae</taxon>
        <taxon>rosids</taxon>
        <taxon>malvids</taxon>
        <taxon>Sapindales</taxon>
        <taxon>Meliaceae</taxon>
        <taxon>Melia</taxon>
    </lineage>
</organism>
<dbReference type="EMBL" id="CM051397">
    <property type="protein sequence ID" value="KAJ4721724.1"/>
    <property type="molecule type" value="Genomic_DNA"/>
</dbReference>